<comment type="caution">
    <text evidence="2">The sequence shown here is derived from an EMBL/GenBank/DDBJ whole genome shotgun (WGS) entry which is preliminary data.</text>
</comment>
<dbReference type="Proteomes" id="UP000636800">
    <property type="component" value="Chromosome 2"/>
</dbReference>
<evidence type="ECO:0000256" key="1">
    <source>
        <dbReference type="SAM" id="MobiDB-lite"/>
    </source>
</evidence>
<dbReference type="OrthoDB" id="407410at2759"/>
<dbReference type="AlphaFoldDB" id="A0A835RHL8"/>
<gene>
    <name evidence="2" type="ORF">HPP92_005868</name>
</gene>
<dbReference type="EMBL" id="JADCNL010000002">
    <property type="protein sequence ID" value="KAG0492470.1"/>
    <property type="molecule type" value="Genomic_DNA"/>
</dbReference>
<keyword evidence="3" id="KW-1185">Reference proteome</keyword>
<evidence type="ECO:0000313" key="2">
    <source>
        <dbReference type="EMBL" id="KAG0492470.1"/>
    </source>
</evidence>
<accession>A0A835RHL8</accession>
<organism evidence="2 3">
    <name type="scientific">Vanilla planifolia</name>
    <name type="common">Vanilla</name>
    <dbReference type="NCBI Taxonomy" id="51239"/>
    <lineage>
        <taxon>Eukaryota</taxon>
        <taxon>Viridiplantae</taxon>
        <taxon>Streptophyta</taxon>
        <taxon>Embryophyta</taxon>
        <taxon>Tracheophyta</taxon>
        <taxon>Spermatophyta</taxon>
        <taxon>Magnoliopsida</taxon>
        <taxon>Liliopsida</taxon>
        <taxon>Asparagales</taxon>
        <taxon>Orchidaceae</taxon>
        <taxon>Vanilloideae</taxon>
        <taxon>Vanilleae</taxon>
        <taxon>Vanilla</taxon>
    </lineage>
</organism>
<protein>
    <submittedName>
        <fullName evidence="2">Uncharacterized protein</fullName>
    </submittedName>
</protein>
<feature type="region of interest" description="Disordered" evidence="1">
    <location>
        <begin position="29"/>
        <end position="54"/>
    </location>
</feature>
<feature type="region of interest" description="Disordered" evidence="1">
    <location>
        <begin position="72"/>
        <end position="94"/>
    </location>
</feature>
<reference evidence="2 3" key="1">
    <citation type="journal article" date="2020" name="Nat. Food">
        <title>A phased Vanilla planifolia genome enables genetic improvement of flavour and production.</title>
        <authorList>
            <person name="Hasing T."/>
            <person name="Tang H."/>
            <person name="Brym M."/>
            <person name="Khazi F."/>
            <person name="Huang T."/>
            <person name="Chambers A.H."/>
        </authorList>
    </citation>
    <scope>NUCLEOTIDE SEQUENCE [LARGE SCALE GENOMIC DNA]</scope>
    <source>
        <tissue evidence="2">Leaf</tissue>
    </source>
</reference>
<name>A0A835RHL8_VANPL</name>
<feature type="compositionally biased region" description="Basic and acidic residues" evidence="1">
    <location>
        <begin position="35"/>
        <end position="54"/>
    </location>
</feature>
<proteinExistence type="predicted"/>
<sequence length="94" mass="10801">MDSMPFGIPINLGTQRRIIGVQFLGESPKKSSPFFHKETEIGPDHSIEGTDAHATRFTRRDAKLRSTLEYGDHRQETCSRNPKPEYKGKWLEEL</sequence>
<evidence type="ECO:0000313" key="3">
    <source>
        <dbReference type="Proteomes" id="UP000636800"/>
    </source>
</evidence>